<evidence type="ECO:0000256" key="4">
    <source>
        <dbReference type="ARBA" id="ARBA00022679"/>
    </source>
</evidence>
<dbReference type="Gene3D" id="1.10.230.10">
    <property type="entry name" value="Cytochrome P450-Terp, domain 2"/>
    <property type="match status" value="1"/>
</dbReference>
<evidence type="ECO:0000256" key="9">
    <source>
        <dbReference type="RuleBase" id="RU003370"/>
    </source>
</evidence>
<dbReference type="SUPFAM" id="SSF48256">
    <property type="entry name" value="Citrate synthase"/>
    <property type="match status" value="1"/>
</dbReference>
<evidence type="ECO:0000256" key="2">
    <source>
        <dbReference type="ARBA" id="ARBA00010566"/>
    </source>
</evidence>
<protein>
    <recommendedName>
        <fullName evidence="6 7">Citrate synthase</fullName>
    </recommendedName>
</protein>
<dbReference type="PANTHER" id="PTHR42871:SF1">
    <property type="entry name" value="CITRATE SYNTHASE"/>
    <property type="match status" value="1"/>
</dbReference>
<comment type="pathway">
    <text evidence="1 9">Carbohydrate metabolism; tricarboxylic acid cycle; isocitrate from oxaloacetate: step 1/2.</text>
</comment>
<evidence type="ECO:0000256" key="7">
    <source>
        <dbReference type="PIRNR" id="PIRNR001369"/>
    </source>
</evidence>
<dbReference type="UniPathway" id="UPA00223">
    <property type="reaction ID" value="UER00717"/>
</dbReference>
<dbReference type="GO" id="GO:0006099">
    <property type="term" value="P:tricarboxylic acid cycle"/>
    <property type="evidence" value="ECO:0007669"/>
    <property type="project" value="UniProtKB-UniRule"/>
</dbReference>
<keyword evidence="12" id="KW-1185">Reference proteome</keyword>
<dbReference type="NCBIfam" id="TIGR01798">
    <property type="entry name" value="cit_synth_I"/>
    <property type="match status" value="1"/>
</dbReference>
<reference evidence="11 12" key="1">
    <citation type="submission" date="2020-01" db="EMBL/GenBank/DDBJ databases">
        <title>Muriicola jejuensis KCTC 22299.</title>
        <authorList>
            <person name="Wang G."/>
        </authorList>
    </citation>
    <scope>NUCLEOTIDE SEQUENCE [LARGE SCALE GENOMIC DNA]</scope>
    <source>
        <strain evidence="11 12">KCTC 22299</strain>
    </source>
</reference>
<gene>
    <name evidence="11" type="ORF">GWK09_08435</name>
</gene>
<keyword evidence="4 7" id="KW-0808">Transferase</keyword>
<dbReference type="PRINTS" id="PR00143">
    <property type="entry name" value="CITRTSNTHASE"/>
</dbReference>
<organism evidence="11 12">
    <name type="scientific">Muriicola jejuensis</name>
    <dbReference type="NCBI Taxonomy" id="504488"/>
    <lineage>
        <taxon>Bacteria</taxon>
        <taxon>Pseudomonadati</taxon>
        <taxon>Bacteroidota</taxon>
        <taxon>Flavobacteriia</taxon>
        <taxon>Flavobacteriales</taxon>
        <taxon>Flavobacteriaceae</taxon>
        <taxon>Muriicola</taxon>
    </lineage>
</organism>
<evidence type="ECO:0000256" key="10">
    <source>
        <dbReference type="RuleBase" id="RU003406"/>
    </source>
</evidence>
<comment type="similarity">
    <text evidence="2 7 10">Belongs to the citrate synthase family.</text>
</comment>
<dbReference type="EMBL" id="JAABOP010000002">
    <property type="protein sequence ID" value="NER10541.1"/>
    <property type="molecule type" value="Genomic_DNA"/>
</dbReference>
<evidence type="ECO:0000313" key="11">
    <source>
        <dbReference type="EMBL" id="NER10541.1"/>
    </source>
</evidence>
<evidence type="ECO:0000256" key="5">
    <source>
        <dbReference type="ARBA" id="ARBA00049288"/>
    </source>
</evidence>
<dbReference type="Gene3D" id="2.20.28.60">
    <property type="match status" value="1"/>
</dbReference>
<evidence type="ECO:0000313" key="12">
    <source>
        <dbReference type="Proteomes" id="UP000468443"/>
    </source>
</evidence>
<feature type="active site" evidence="8">
    <location>
        <position position="363"/>
    </location>
</feature>
<keyword evidence="3 9" id="KW-0816">Tricarboxylic acid cycle</keyword>
<dbReference type="GO" id="GO:0005737">
    <property type="term" value="C:cytoplasm"/>
    <property type="evidence" value="ECO:0007669"/>
    <property type="project" value="InterPro"/>
</dbReference>
<dbReference type="AlphaFoldDB" id="A0A6P0UB60"/>
<dbReference type="RefSeq" id="WP_163692720.1">
    <property type="nucleotide sequence ID" value="NZ_FXTW01000002.1"/>
</dbReference>
<evidence type="ECO:0000256" key="1">
    <source>
        <dbReference type="ARBA" id="ARBA00004751"/>
    </source>
</evidence>
<keyword evidence="11" id="KW-0012">Acyltransferase</keyword>
<comment type="catalytic activity">
    <reaction evidence="5 9">
        <text>oxaloacetate + acetyl-CoA + H2O = citrate + CoA + H(+)</text>
        <dbReference type="Rhea" id="RHEA:16845"/>
        <dbReference type="ChEBI" id="CHEBI:15377"/>
        <dbReference type="ChEBI" id="CHEBI:15378"/>
        <dbReference type="ChEBI" id="CHEBI:16452"/>
        <dbReference type="ChEBI" id="CHEBI:16947"/>
        <dbReference type="ChEBI" id="CHEBI:57287"/>
        <dbReference type="ChEBI" id="CHEBI:57288"/>
        <dbReference type="EC" id="2.3.3.16"/>
    </reaction>
</comment>
<dbReference type="CDD" id="cd06114">
    <property type="entry name" value="EcCS_like"/>
    <property type="match status" value="1"/>
</dbReference>
<dbReference type="GO" id="GO:0036440">
    <property type="term" value="F:citrate synthase activity"/>
    <property type="evidence" value="ECO:0007669"/>
    <property type="project" value="UniProtKB-EC"/>
</dbReference>
<dbReference type="InterPro" id="IPR010953">
    <property type="entry name" value="Citrate_synthase_typ-I"/>
</dbReference>
<name>A0A6P0UB60_9FLAO</name>
<dbReference type="NCBIfam" id="NF004126">
    <property type="entry name" value="PRK05614.1"/>
    <property type="match status" value="1"/>
</dbReference>
<dbReference type="FunFam" id="1.10.230.10:FF:000002">
    <property type="entry name" value="Citrate synthase"/>
    <property type="match status" value="1"/>
</dbReference>
<dbReference type="Pfam" id="PF00285">
    <property type="entry name" value="Citrate_synt"/>
    <property type="match status" value="1"/>
</dbReference>
<proteinExistence type="inferred from homology"/>
<dbReference type="Proteomes" id="UP000468443">
    <property type="component" value="Unassembled WGS sequence"/>
</dbReference>
<dbReference type="InterPro" id="IPR016143">
    <property type="entry name" value="Citrate_synth-like_sm_a-sub"/>
</dbReference>
<accession>A0A6P0UB60</accession>
<dbReference type="PANTHER" id="PTHR42871">
    <property type="entry name" value="CITRATE SYNTHASE"/>
    <property type="match status" value="1"/>
</dbReference>
<dbReference type="InterPro" id="IPR016142">
    <property type="entry name" value="Citrate_synth-like_lrg_a-sub"/>
</dbReference>
<dbReference type="PROSITE" id="PS00480">
    <property type="entry name" value="CITRATE_SYNTHASE"/>
    <property type="match status" value="1"/>
</dbReference>
<sequence>MKDKATLEYEGKKYEFPVVEGTEKELAIDIKTLRSTTGMITLDPGYKNTGSCESAITYLDGEKGILRYRGYNIEELADKADFLEVAYLLIFGELPNKQQLKQFHEDIKQESHVDEEMKKILDAFPKSAHPMGVLSSLTSALIAFNPSSVNVTSEKDMYHAIIRIMAKFPVLVAWTMRKQKGLPLDYGDDSLGYVENLHKMMFKRPSKEYVKNKVVIEALDKLLILHADHEQNCSTSTVRITGSSHAGLFVSLSAGISALWGPLHGGANQAVLEMLEAIAADGGDTQKYMNKAKDKNDPFRLMGFGHRVYKNFDPRAKIIKRAADEVLGDLGIEDPILSIAKGLEKVALEDPYFVDRKLYPNVDFYSGIIYRALGIPTEMFTVMFAMGRLPGWIAQWREMRLRGEPIGRPRQVYIGENQRPFVPLNKR</sequence>
<dbReference type="PIRSF" id="PIRSF001369">
    <property type="entry name" value="Citrate_synth"/>
    <property type="match status" value="1"/>
</dbReference>
<dbReference type="InterPro" id="IPR036969">
    <property type="entry name" value="Citrate_synthase_sf"/>
</dbReference>
<comment type="caution">
    <text evidence="11">The sequence shown here is derived from an EMBL/GenBank/DDBJ whole genome shotgun (WGS) entry which is preliminary data.</text>
</comment>
<evidence type="ECO:0000256" key="6">
    <source>
        <dbReference type="NCBIfam" id="TIGR01798"/>
    </source>
</evidence>
<dbReference type="Gene3D" id="1.10.580.10">
    <property type="entry name" value="Citrate Synthase, domain 1"/>
    <property type="match status" value="1"/>
</dbReference>
<evidence type="ECO:0000256" key="3">
    <source>
        <dbReference type="ARBA" id="ARBA00022532"/>
    </source>
</evidence>
<dbReference type="InterPro" id="IPR024176">
    <property type="entry name" value="Citrate_synthase_bac-typ"/>
</dbReference>
<dbReference type="InterPro" id="IPR002020">
    <property type="entry name" value="Citrate_synthase"/>
</dbReference>
<feature type="active site" evidence="8">
    <location>
        <position position="306"/>
    </location>
</feature>
<dbReference type="InterPro" id="IPR019810">
    <property type="entry name" value="Citrate_synthase_AS"/>
</dbReference>
<evidence type="ECO:0000256" key="8">
    <source>
        <dbReference type="PIRSR" id="PIRSR001369-1"/>
    </source>
</evidence>